<dbReference type="EMBL" id="QGTS01000013">
    <property type="protein sequence ID" value="PWW05386.1"/>
    <property type="molecule type" value="Genomic_DNA"/>
</dbReference>
<dbReference type="RefSeq" id="WP_110027411.1">
    <property type="nucleotide sequence ID" value="NZ_QGTS01000013.1"/>
</dbReference>
<dbReference type="SUPFAM" id="SSF52540">
    <property type="entry name" value="P-loop containing nucleoside triphosphate hydrolases"/>
    <property type="match status" value="1"/>
</dbReference>
<dbReference type="Pfam" id="PF13087">
    <property type="entry name" value="AAA_12"/>
    <property type="match status" value="1"/>
</dbReference>
<feature type="domain" description="DNA2/NAM7 helicase-like C-terminal" evidence="1">
    <location>
        <begin position="259"/>
        <end position="472"/>
    </location>
</feature>
<dbReference type="InterPro" id="IPR047187">
    <property type="entry name" value="SF1_C_Upf1"/>
</dbReference>
<dbReference type="Gene3D" id="3.40.50.300">
    <property type="entry name" value="P-loop containing nucleotide triphosphate hydrolases"/>
    <property type="match status" value="2"/>
</dbReference>
<dbReference type="InterPro" id="IPR041679">
    <property type="entry name" value="DNA2/NAM7-like_C"/>
</dbReference>
<name>A0A317PUZ6_9ENTR</name>
<dbReference type="InterPro" id="IPR027417">
    <property type="entry name" value="P-loop_NTPase"/>
</dbReference>
<gene>
    <name evidence="2" type="ORF">DES37_11389</name>
</gene>
<dbReference type="CDD" id="cd18808">
    <property type="entry name" value="SF1_C_Upf1"/>
    <property type="match status" value="1"/>
</dbReference>
<dbReference type="Pfam" id="PF13245">
    <property type="entry name" value="AAA_19"/>
    <property type="match status" value="1"/>
</dbReference>
<dbReference type="PANTHER" id="PTHR10887">
    <property type="entry name" value="DNA2/NAM7 HELICASE FAMILY"/>
    <property type="match status" value="1"/>
</dbReference>
<comment type="caution">
    <text evidence="2">The sequence shown here is derived from an EMBL/GenBank/DDBJ whole genome shotgun (WGS) entry which is preliminary data.</text>
</comment>
<dbReference type="PANTHER" id="PTHR10887:SF495">
    <property type="entry name" value="HELICASE SENATAXIN ISOFORM X1-RELATED"/>
    <property type="match status" value="1"/>
</dbReference>
<keyword evidence="3" id="KW-1185">Reference proteome</keyword>
<protein>
    <submittedName>
        <fullName evidence="2">AAA domain-containing protein</fullName>
    </submittedName>
</protein>
<dbReference type="AlphaFoldDB" id="A0A317PUZ6"/>
<evidence type="ECO:0000259" key="1">
    <source>
        <dbReference type="Pfam" id="PF13087"/>
    </source>
</evidence>
<dbReference type="InterPro" id="IPR045055">
    <property type="entry name" value="DNA2/NAM7-like"/>
</dbReference>
<evidence type="ECO:0000313" key="2">
    <source>
        <dbReference type="EMBL" id="PWW05386.1"/>
    </source>
</evidence>
<reference evidence="2 3" key="1">
    <citation type="submission" date="2018-05" db="EMBL/GenBank/DDBJ databases">
        <title>Genomic Encyclopedia of Type Strains, Phase IV (KMG-IV): sequencing the most valuable type-strain genomes for metagenomic binning, comparative biology and taxonomic classification.</title>
        <authorList>
            <person name="Goeker M."/>
        </authorList>
    </citation>
    <scope>NUCLEOTIDE SEQUENCE [LARGE SCALE GENOMIC DNA]</scope>
    <source>
        <strain evidence="2 3">DSM 19579</strain>
    </source>
</reference>
<dbReference type="Proteomes" id="UP000246744">
    <property type="component" value="Unassembled WGS sequence"/>
</dbReference>
<sequence>MAKRPTKMTEPAHSLMYTPGSLAAGKTFADTNQLYAKVTPYLKDAFNEKQESLFHDAFGNRISLLWGPPGTGKTTVLAGTILGWIEHYAEAGIPLRVGIGSSNYNAIDNVLNEVLELINRRTTTVGALACPVRVTRVRSASSAPPLSDQIEDMPSTSARAQGFVNALKGDDPGIIIVGGTWQQLGRLAEKDHQDSEPTAEWFDLLVIDEASQVQVAAAAAYFLLLKPDGHVVLAGDDRQLGPIYGFQMKDSVQGLFDCIFSYMKETHGITPVQLKHNYRTNVEISAWPCKRFYKNEYEAFFPERKLDLAINIDGRPADWPEQLPWSDQFLRILDPDCPVVVISYSANTYTLSNPFEAQIVSALTLLYKKLVDAQQFGVSAQKFWTQKIGIVTPHRAQMASIRNLLVDAAGMTMDPPPFVDTVDRFQGQERDLILSSYVVADRDFVASEDAFILSPRRFNVTLTRARSKFVMLISDALLQYLPSDPDVARDAAHLQLFAEQYCSSVFDTIDLPFFERGVLSTMRCKLRGRCENGGE</sequence>
<proteinExistence type="predicted"/>
<evidence type="ECO:0000313" key="3">
    <source>
        <dbReference type="Proteomes" id="UP000246744"/>
    </source>
</evidence>
<accession>A0A317PUZ6</accession>
<dbReference type="OrthoDB" id="9757917at2"/>
<organism evidence="2 3">
    <name type="scientific">Mangrovibacter plantisponsor</name>
    <dbReference type="NCBI Taxonomy" id="451513"/>
    <lineage>
        <taxon>Bacteria</taxon>
        <taxon>Pseudomonadati</taxon>
        <taxon>Pseudomonadota</taxon>
        <taxon>Gammaproteobacteria</taxon>
        <taxon>Enterobacterales</taxon>
        <taxon>Enterobacteriaceae</taxon>
        <taxon>Mangrovibacter</taxon>
    </lineage>
</organism>